<sequence length="462" mass="52466">MSEDLHRYVCQQCKQPLRIDPELVDLPPSAYGIIEGSVSQPNSPASRNVAGPKSAKSATMSKAQAKQPVDSSGPGESFVLLRDSVIHSTPKQRSSPQQSPRRLPNEGKTTSSPRSPPAPLPETQSKVSLSHQIRSHTQLFNFLSSRTEIDHPLCAECTHVLLTSLTRQLEEMKKERDGYLAFEKEIRKEKERESDADNAKIDSRIRELKSQEHGLVNELKQLDSDRLSLEKELQALELEEKLLEEEEDQFWQRHNNHLLKSTAQAAEIESLRRAYAVDSMTLEKLERTNVYNDAFCIGLDGVFGTINGLRLGRAGNVTVEWAEINAAWGQTLLLLYTIARKLDYEFENYRLVPLGSFSRIERIAGDKAIYELYGSGDLHIGRILHNRRFDYAMIAFLECLREIMDYVKSMDAQVEFRHTIIKDRIGDASIKLQFAQDEAWTRALRHVLLALKIVLKWVTNAG</sequence>
<dbReference type="Pfam" id="PF04111">
    <property type="entry name" value="APG6"/>
    <property type="match status" value="1"/>
</dbReference>
<dbReference type="Proteomes" id="UP000076722">
    <property type="component" value="Unassembled WGS sequence"/>
</dbReference>
<dbReference type="GO" id="GO:0034272">
    <property type="term" value="C:phosphatidylinositol 3-kinase complex, class III, type II"/>
    <property type="evidence" value="ECO:0007669"/>
    <property type="project" value="TreeGrafter"/>
</dbReference>
<evidence type="ECO:0000259" key="5">
    <source>
        <dbReference type="Pfam" id="PF17675"/>
    </source>
</evidence>
<dbReference type="Pfam" id="PF17675">
    <property type="entry name" value="APG6_N"/>
    <property type="match status" value="1"/>
</dbReference>
<keyword evidence="7" id="KW-1185">Reference proteome</keyword>
<dbReference type="InterPro" id="IPR040455">
    <property type="entry name" value="Atg6_BARA"/>
</dbReference>
<dbReference type="GO" id="GO:0034271">
    <property type="term" value="C:phosphatidylinositol 3-kinase complex, class III, type I"/>
    <property type="evidence" value="ECO:0007669"/>
    <property type="project" value="TreeGrafter"/>
</dbReference>
<feature type="compositionally biased region" description="Polar residues" evidence="3">
    <location>
        <begin position="86"/>
        <end position="100"/>
    </location>
</feature>
<gene>
    <name evidence="6" type="ORF">SISNIDRAFT_404030</name>
</gene>
<evidence type="ECO:0000256" key="1">
    <source>
        <dbReference type="ARBA" id="ARBA00005965"/>
    </source>
</evidence>
<reference evidence="6 7" key="1">
    <citation type="journal article" date="2016" name="Mol. Biol. Evol.">
        <title>Comparative Genomics of Early-Diverging Mushroom-Forming Fungi Provides Insights into the Origins of Lignocellulose Decay Capabilities.</title>
        <authorList>
            <person name="Nagy L.G."/>
            <person name="Riley R."/>
            <person name="Tritt A."/>
            <person name="Adam C."/>
            <person name="Daum C."/>
            <person name="Floudas D."/>
            <person name="Sun H."/>
            <person name="Yadav J.S."/>
            <person name="Pangilinan J."/>
            <person name="Larsson K.H."/>
            <person name="Matsuura K."/>
            <person name="Barry K."/>
            <person name="Labutti K."/>
            <person name="Kuo R."/>
            <person name="Ohm R.A."/>
            <person name="Bhattacharya S.S."/>
            <person name="Shirouzu T."/>
            <person name="Yoshinaga Y."/>
            <person name="Martin F.M."/>
            <person name="Grigoriev I.V."/>
            <person name="Hibbett D.S."/>
        </authorList>
    </citation>
    <scope>NUCLEOTIDE SEQUENCE [LARGE SCALE GENOMIC DNA]</scope>
    <source>
        <strain evidence="6 7">HHB9708</strain>
    </source>
</reference>
<dbReference type="STRING" id="1314777.A0A165A9Z8"/>
<evidence type="ECO:0000256" key="3">
    <source>
        <dbReference type="SAM" id="MobiDB-lite"/>
    </source>
</evidence>
<evidence type="ECO:0000313" key="6">
    <source>
        <dbReference type="EMBL" id="KZS98682.1"/>
    </source>
</evidence>
<dbReference type="GO" id="GO:0030674">
    <property type="term" value="F:protein-macromolecule adaptor activity"/>
    <property type="evidence" value="ECO:0007669"/>
    <property type="project" value="TreeGrafter"/>
</dbReference>
<organism evidence="6 7">
    <name type="scientific">Sistotremastrum niveocremeum HHB9708</name>
    <dbReference type="NCBI Taxonomy" id="1314777"/>
    <lineage>
        <taxon>Eukaryota</taxon>
        <taxon>Fungi</taxon>
        <taxon>Dikarya</taxon>
        <taxon>Basidiomycota</taxon>
        <taxon>Agaricomycotina</taxon>
        <taxon>Agaricomycetes</taxon>
        <taxon>Sistotremastrales</taxon>
        <taxon>Sistotremastraceae</taxon>
        <taxon>Sertulicium</taxon>
        <taxon>Sertulicium niveocremeum</taxon>
    </lineage>
</organism>
<evidence type="ECO:0000256" key="2">
    <source>
        <dbReference type="SAM" id="Coils"/>
    </source>
</evidence>
<dbReference type="GO" id="GO:0006995">
    <property type="term" value="P:cellular response to nitrogen starvation"/>
    <property type="evidence" value="ECO:0007669"/>
    <property type="project" value="TreeGrafter"/>
</dbReference>
<dbReference type="GO" id="GO:0043548">
    <property type="term" value="F:phosphatidylinositol 3-kinase binding"/>
    <property type="evidence" value="ECO:0007669"/>
    <property type="project" value="TreeGrafter"/>
</dbReference>
<feature type="compositionally biased region" description="Polar residues" evidence="3">
    <location>
        <begin position="37"/>
        <end position="46"/>
    </location>
</feature>
<dbReference type="InterPro" id="IPR038274">
    <property type="entry name" value="Atg6/Beclin_C_sf"/>
</dbReference>
<feature type="domain" description="Atg6 BARA" evidence="4">
    <location>
        <begin position="285"/>
        <end position="459"/>
    </location>
</feature>
<accession>A0A165A9Z8</accession>
<dbReference type="GO" id="GO:0045324">
    <property type="term" value="P:late endosome to vacuole transport"/>
    <property type="evidence" value="ECO:0007669"/>
    <property type="project" value="TreeGrafter"/>
</dbReference>
<dbReference type="PANTHER" id="PTHR12768:SF4">
    <property type="entry name" value="BECLIN-1"/>
    <property type="match status" value="1"/>
</dbReference>
<evidence type="ECO:0000259" key="4">
    <source>
        <dbReference type="Pfam" id="PF04111"/>
    </source>
</evidence>
<evidence type="ECO:0000313" key="7">
    <source>
        <dbReference type="Proteomes" id="UP000076722"/>
    </source>
</evidence>
<dbReference type="EMBL" id="KV419395">
    <property type="protein sequence ID" value="KZS98682.1"/>
    <property type="molecule type" value="Genomic_DNA"/>
</dbReference>
<dbReference type="AlphaFoldDB" id="A0A165A9Z8"/>
<feature type="domain" description="Atg6/beclin coiled-coil" evidence="5">
    <location>
        <begin position="152"/>
        <end position="280"/>
    </location>
</feature>
<protein>
    <submittedName>
        <fullName evidence="6">APG6-domain-containing protein</fullName>
    </submittedName>
</protein>
<dbReference type="GO" id="GO:0000407">
    <property type="term" value="C:phagophore assembly site"/>
    <property type="evidence" value="ECO:0007669"/>
    <property type="project" value="TreeGrafter"/>
</dbReference>
<dbReference type="Gene3D" id="1.10.418.40">
    <property type="entry name" value="Autophagy protein 6/Beclin 1"/>
    <property type="match status" value="1"/>
</dbReference>
<proteinExistence type="inferred from homology"/>
<dbReference type="PANTHER" id="PTHR12768">
    <property type="entry name" value="BECLIN 1"/>
    <property type="match status" value="1"/>
</dbReference>
<dbReference type="InterPro" id="IPR041691">
    <property type="entry name" value="Atg6/beclin_CC"/>
</dbReference>
<name>A0A165A9Z8_9AGAM</name>
<dbReference type="GO" id="GO:0000045">
    <property type="term" value="P:autophagosome assembly"/>
    <property type="evidence" value="ECO:0007669"/>
    <property type="project" value="TreeGrafter"/>
</dbReference>
<dbReference type="OrthoDB" id="20368at2759"/>
<keyword evidence="2" id="KW-0175">Coiled coil</keyword>
<dbReference type="GO" id="GO:0000423">
    <property type="term" value="P:mitophagy"/>
    <property type="evidence" value="ECO:0007669"/>
    <property type="project" value="TreeGrafter"/>
</dbReference>
<comment type="similarity">
    <text evidence="1">Belongs to the beclin family.</text>
</comment>
<feature type="region of interest" description="Disordered" evidence="3">
    <location>
        <begin position="35"/>
        <end position="131"/>
    </location>
</feature>
<dbReference type="InterPro" id="IPR007243">
    <property type="entry name" value="Atg6/Beclin"/>
</dbReference>
<feature type="compositionally biased region" description="Polar residues" evidence="3">
    <location>
        <begin position="122"/>
        <end position="131"/>
    </location>
</feature>
<feature type="coiled-coil region" evidence="2">
    <location>
        <begin position="205"/>
        <end position="249"/>
    </location>
</feature>